<name>A0A409YJK6_9AGAR</name>
<gene>
    <name evidence="2" type="ORF">CVT24_012748</name>
</gene>
<evidence type="ECO:0000313" key="3">
    <source>
        <dbReference type="Proteomes" id="UP000284842"/>
    </source>
</evidence>
<keyword evidence="3" id="KW-1185">Reference proteome</keyword>
<dbReference type="OrthoDB" id="10555011at2759"/>
<organism evidence="2 3">
    <name type="scientific">Panaeolus cyanescens</name>
    <dbReference type="NCBI Taxonomy" id="181874"/>
    <lineage>
        <taxon>Eukaryota</taxon>
        <taxon>Fungi</taxon>
        <taxon>Dikarya</taxon>
        <taxon>Basidiomycota</taxon>
        <taxon>Agaricomycotina</taxon>
        <taxon>Agaricomycetes</taxon>
        <taxon>Agaricomycetidae</taxon>
        <taxon>Agaricales</taxon>
        <taxon>Agaricineae</taxon>
        <taxon>Galeropsidaceae</taxon>
        <taxon>Panaeolus</taxon>
    </lineage>
</organism>
<evidence type="ECO:0000313" key="2">
    <source>
        <dbReference type="EMBL" id="PPR03229.1"/>
    </source>
</evidence>
<comment type="caution">
    <text evidence="2">The sequence shown here is derived from an EMBL/GenBank/DDBJ whole genome shotgun (WGS) entry which is preliminary data.</text>
</comment>
<dbReference type="InParanoid" id="A0A409YJK6"/>
<feature type="compositionally biased region" description="Basic residues" evidence="1">
    <location>
        <begin position="463"/>
        <end position="478"/>
    </location>
</feature>
<dbReference type="EMBL" id="NHTK01001090">
    <property type="protein sequence ID" value="PPR03229.1"/>
    <property type="molecule type" value="Genomic_DNA"/>
</dbReference>
<protein>
    <submittedName>
        <fullName evidence="2">Uncharacterized protein</fullName>
    </submittedName>
</protein>
<feature type="region of interest" description="Disordered" evidence="1">
    <location>
        <begin position="437"/>
        <end position="478"/>
    </location>
</feature>
<evidence type="ECO:0000256" key="1">
    <source>
        <dbReference type="SAM" id="MobiDB-lite"/>
    </source>
</evidence>
<sequence length="478" mass="54010">MASTALVANGPYLLEQDVHFYVDLQRTSTLLPISFDYSTHFCTEAYPPKDIGRGVFLRDMRSEIQRLLFLNDPDLRYVGLNSNGPGIMMLVISWPGYAPFRYPVTSKGMGLLRHELLSQVIHAFDMWFRDAEMKSIPESLKDPRFHVGPGKVHRDQIIVENLINMSGNYWQATVKIDPRVEQIFTVYRALQFALQFLVEVAYLDRTAISNELVLAVGSYIAVSQASAILWDMEFPSDDRAKKKIPQFEEKEKVFKETKSIVNKRINDMLEYSTTSKRWQPADFLSELGGANSWNVAKDKIDGVQAKRIHIQQLYGDSSQVTESAHTGSIFIPSPPAHAAQHKYFARFDKNAQVYIYDGFFAITNVEERVDRFIFALFMVYAKLKDCESATAECATAYTKLSHRFRANVASAAQLAQIEQGTGVKGAALAAAGSQEVQQSAQSHMRTSQDRGSLRRGGTVRSGSRPRARLRRRVSKSMY</sequence>
<accession>A0A409YJK6</accession>
<reference evidence="2 3" key="1">
    <citation type="journal article" date="2018" name="Evol. Lett.">
        <title>Horizontal gene cluster transfer increased hallucinogenic mushroom diversity.</title>
        <authorList>
            <person name="Reynolds H.T."/>
            <person name="Vijayakumar V."/>
            <person name="Gluck-Thaler E."/>
            <person name="Korotkin H.B."/>
            <person name="Matheny P.B."/>
            <person name="Slot J.C."/>
        </authorList>
    </citation>
    <scope>NUCLEOTIDE SEQUENCE [LARGE SCALE GENOMIC DNA]</scope>
    <source>
        <strain evidence="2 3">2629</strain>
    </source>
</reference>
<dbReference type="AlphaFoldDB" id="A0A409YJK6"/>
<proteinExistence type="predicted"/>
<dbReference type="Proteomes" id="UP000284842">
    <property type="component" value="Unassembled WGS sequence"/>
</dbReference>